<comment type="similarity">
    <text evidence="2 7">Belongs to the MIP/aquaporin (TC 1.A.8) family.</text>
</comment>
<keyword evidence="5 9" id="KW-1133">Transmembrane helix</keyword>
<name>A0A1B6J1I3_9HEMI</name>
<dbReference type="Gene3D" id="1.20.1080.10">
    <property type="entry name" value="Glycerol uptake facilitator protein"/>
    <property type="match status" value="1"/>
</dbReference>
<reference evidence="10" key="1">
    <citation type="submission" date="2015-11" db="EMBL/GenBank/DDBJ databases">
        <title>De novo transcriptome assembly of four potential Pierce s Disease insect vectors from Arizona vineyards.</title>
        <authorList>
            <person name="Tassone E.E."/>
        </authorList>
    </citation>
    <scope>NUCLEOTIDE SEQUENCE</scope>
</reference>
<feature type="transmembrane region" description="Helical" evidence="9">
    <location>
        <begin position="172"/>
        <end position="191"/>
    </location>
</feature>
<organism evidence="10">
    <name type="scientific">Homalodisca liturata</name>
    <dbReference type="NCBI Taxonomy" id="320908"/>
    <lineage>
        <taxon>Eukaryota</taxon>
        <taxon>Metazoa</taxon>
        <taxon>Ecdysozoa</taxon>
        <taxon>Arthropoda</taxon>
        <taxon>Hexapoda</taxon>
        <taxon>Insecta</taxon>
        <taxon>Pterygota</taxon>
        <taxon>Neoptera</taxon>
        <taxon>Paraneoptera</taxon>
        <taxon>Hemiptera</taxon>
        <taxon>Auchenorrhyncha</taxon>
        <taxon>Membracoidea</taxon>
        <taxon>Cicadellidae</taxon>
        <taxon>Cicadellinae</taxon>
        <taxon>Proconiini</taxon>
        <taxon>Homalodisca</taxon>
    </lineage>
</organism>
<feature type="compositionally biased region" description="Basic and acidic residues" evidence="8">
    <location>
        <begin position="278"/>
        <end position="289"/>
    </location>
</feature>
<evidence type="ECO:0000256" key="5">
    <source>
        <dbReference type="ARBA" id="ARBA00022989"/>
    </source>
</evidence>
<keyword evidence="3 7" id="KW-0813">Transport</keyword>
<evidence type="ECO:0000256" key="9">
    <source>
        <dbReference type="SAM" id="Phobius"/>
    </source>
</evidence>
<evidence type="ECO:0000256" key="7">
    <source>
        <dbReference type="RuleBase" id="RU000477"/>
    </source>
</evidence>
<feature type="transmembrane region" description="Helical" evidence="9">
    <location>
        <begin position="127"/>
        <end position="148"/>
    </location>
</feature>
<feature type="transmembrane region" description="Helical" evidence="9">
    <location>
        <begin position="203"/>
        <end position="223"/>
    </location>
</feature>
<evidence type="ECO:0000256" key="3">
    <source>
        <dbReference type="ARBA" id="ARBA00022448"/>
    </source>
</evidence>
<evidence type="ECO:0000256" key="6">
    <source>
        <dbReference type="ARBA" id="ARBA00023136"/>
    </source>
</evidence>
<dbReference type="InterPro" id="IPR000425">
    <property type="entry name" value="MIP"/>
</dbReference>
<dbReference type="AlphaFoldDB" id="A0A1B6J1I3"/>
<dbReference type="InterPro" id="IPR023271">
    <property type="entry name" value="Aquaporin-like"/>
</dbReference>
<dbReference type="PRINTS" id="PR00783">
    <property type="entry name" value="MINTRINSICP"/>
</dbReference>
<feature type="transmembrane region" description="Helical" evidence="9">
    <location>
        <begin position="47"/>
        <end position="73"/>
    </location>
</feature>
<proteinExistence type="inferred from homology"/>
<dbReference type="GO" id="GO:0005886">
    <property type="term" value="C:plasma membrane"/>
    <property type="evidence" value="ECO:0007669"/>
    <property type="project" value="TreeGrafter"/>
</dbReference>
<evidence type="ECO:0000256" key="8">
    <source>
        <dbReference type="SAM" id="MobiDB-lite"/>
    </source>
</evidence>
<gene>
    <name evidence="10" type="ORF">g.47425</name>
</gene>
<feature type="transmembrane region" description="Helical" evidence="9">
    <location>
        <begin position="243"/>
        <end position="261"/>
    </location>
</feature>
<protein>
    <recommendedName>
        <fullName evidence="11">Aquaporin</fullName>
    </recommendedName>
</protein>
<dbReference type="PANTHER" id="PTHR19139:SF270">
    <property type="entry name" value="ENTOMOGLYCEROPORIN 1-RELATED"/>
    <property type="match status" value="1"/>
</dbReference>
<sequence>MADRKIQVVSSNGHTVRSNRRQEPDVWSKLRGDEDFKNMNSQKMWELVSIAVAELLGTAILVGLGCSGLMTGIPGTESSINHLNIVLTFACAVSLCVTVFGHISGCHINPAVSLSAVIFGHISLPKFFLYVVSQCVGACFGIFAVKLISPDYCTADNFCVTLPNPHVGPGKAMLTEAFITGILVWVVDAIWDRRCQDKHDSLPVKFGFAVIALALPGGKYSGASLNPARSFGPALLAGNFTDHWVYWIGPMGGAILASAIYKTFLSEVTPPQSAPLRNKIDDPEEEHPL</sequence>
<dbReference type="PANTHER" id="PTHR19139">
    <property type="entry name" value="AQUAPORIN TRANSPORTER"/>
    <property type="match status" value="1"/>
</dbReference>
<keyword evidence="6 9" id="KW-0472">Membrane</keyword>
<feature type="region of interest" description="Disordered" evidence="8">
    <location>
        <begin position="270"/>
        <end position="289"/>
    </location>
</feature>
<dbReference type="InterPro" id="IPR034294">
    <property type="entry name" value="Aquaporin_transptr"/>
</dbReference>
<dbReference type="Pfam" id="PF00230">
    <property type="entry name" value="MIP"/>
    <property type="match status" value="1"/>
</dbReference>
<evidence type="ECO:0008006" key="11">
    <source>
        <dbReference type="Google" id="ProtNLM"/>
    </source>
</evidence>
<feature type="transmembrane region" description="Helical" evidence="9">
    <location>
        <begin position="85"/>
        <end position="106"/>
    </location>
</feature>
<dbReference type="InterPro" id="IPR022357">
    <property type="entry name" value="MIP_CS"/>
</dbReference>
<comment type="subcellular location">
    <subcellularLocation>
        <location evidence="1">Membrane</location>
        <topology evidence="1">Multi-pass membrane protein</topology>
    </subcellularLocation>
</comment>
<dbReference type="CDD" id="cd00333">
    <property type="entry name" value="MIP"/>
    <property type="match status" value="1"/>
</dbReference>
<evidence type="ECO:0000313" key="10">
    <source>
        <dbReference type="EMBL" id="JAS93037.1"/>
    </source>
</evidence>
<evidence type="ECO:0000256" key="4">
    <source>
        <dbReference type="ARBA" id="ARBA00022692"/>
    </source>
</evidence>
<dbReference type="EMBL" id="GECU01014669">
    <property type="protein sequence ID" value="JAS93037.1"/>
    <property type="molecule type" value="Transcribed_RNA"/>
</dbReference>
<dbReference type="GO" id="GO:0015267">
    <property type="term" value="F:channel activity"/>
    <property type="evidence" value="ECO:0007669"/>
    <property type="project" value="InterPro"/>
</dbReference>
<keyword evidence="4 7" id="KW-0812">Transmembrane</keyword>
<evidence type="ECO:0000256" key="1">
    <source>
        <dbReference type="ARBA" id="ARBA00004141"/>
    </source>
</evidence>
<dbReference type="SUPFAM" id="SSF81338">
    <property type="entry name" value="Aquaporin-like"/>
    <property type="match status" value="1"/>
</dbReference>
<dbReference type="PROSITE" id="PS00221">
    <property type="entry name" value="MIP"/>
    <property type="match status" value="1"/>
</dbReference>
<accession>A0A1B6J1I3</accession>
<evidence type="ECO:0000256" key="2">
    <source>
        <dbReference type="ARBA" id="ARBA00006175"/>
    </source>
</evidence>